<dbReference type="AlphaFoldDB" id="A0AAP0ME37"/>
<evidence type="ECO:0000313" key="1">
    <source>
        <dbReference type="EMBL" id="KAK9200280.1"/>
    </source>
</evidence>
<dbReference type="EMBL" id="JBCGBO010000005">
    <property type="protein sequence ID" value="KAK9200280.1"/>
    <property type="molecule type" value="Genomic_DNA"/>
</dbReference>
<dbReference type="Proteomes" id="UP001428341">
    <property type="component" value="Unassembled WGS sequence"/>
</dbReference>
<gene>
    <name evidence="1" type="ORF">WN944_015477</name>
</gene>
<organism evidence="1 2">
    <name type="scientific">Citrus x changshan-huyou</name>
    <dbReference type="NCBI Taxonomy" id="2935761"/>
    <lineage>
        <taxon>Eukaryota</taxon>
        <taxon>Viridiplantae</taxon>
        <taxon>Streptophyta</taxon>
        <taxon>Embryophyta</taxon>
        <taxon>Tracheophyta</taxon>
        <taxon>Spermatophyta</taxon>
        <taxon>Magnoliopsida</taxon>
        <taxon>eudicotyledons</taxon>
        <taxon>Gunneridae</taxon>
        <taxon>Pentapetalae</taxon>
        <taxon>rosids</taxon>
        <taxon>malvids</taxon>
        <taxon>Sapindales</taxon>
        <taxon>Rutaceae</taxon>
        <taxon>Aurantioideae</taxon>
        <taxon>Citrus</taxon>
    </lineage>
</organism>
<proteinExistence type="predicted"/>
<sequence length="81" mass="9271">MNSEATLSEAMYFIEETRSIQLTVMNDAMFPHLSITHGAQIRAPNLPSKLRETWLSIVTLTHYANIRGEALRDARNKCQEH</sequence>
<name>A0AAP0ME37_9ROSI</name>
<evidence type="ECO:0000313" key="2">
    <source>
        <dbReference type="Proteomes" id="UP001428341"/>
    </source>
</evidence>
<keyword evidence="2" id="KW-1185">Reference proteome</keyword>
<accession>A0AAP0ME37</accession>
<protein>
    <submittedName>
        <fullName evidence="1">Uncharacterized protein</fullName>
    </submittedName>
</protein>
<reference evidence="1 2" key="1">
    <citation type="submission" date="2024-05" db="EMBL/GenBank/DDBJ databases">
        <title>Haplotype-resolved chromosome-level genome assembly of Huyou (Citrus changshanensis).</title>
        <authorList>
            <person name="Miao C."/>
            <person name="Chen W."/>
            <person name="Wu Y."/>
            <person name="Wang L."/>
            <person name="Zhao S."/>
            <person name="Grierson D."/>
            <person name="Xu C."/>
            <person name="Chen K."/>
        </authorList>
    </citation>
    <scope>NUCLEOTIDE SEQUENCE [LARGE SCALE GENOMIC DNA]</scope>
    <source>
        <strain evidence="1">01-14</strain>
        <tissue evidence="1">Leaf</tissue>
    </source>
</reference>
<comment type="caution">
    <text evidence="1">The sequence shown here is derived from an EMBL/GenBank/DDBJ whole genome shotgun (WGS) entry which is preliminary data.</text>
</comment>